<sequence>MEKKPTEAPAPTPAKKSSSSSKGALVASVHTGQRVYGEEPGSPLHSEDTSKDGSAAGGPDPEESRRRKSTDVMEEDPPRRLPDDVLADILARLAPAPRSLAVSRCVCREWRAVVDDRCLHLLRPDLLLLTVGGIFVDSYCTYEPDFFARPSTARGRWVAGRLESFVRMDDSIAADYREIMDCCNGLLLEEYEVIVVNPATRRSARLPRCVGVLPVGHKSIGLYWNYLAFDPTLSPHYEVISMQHDPFYGDEEKKRLEGLQWPPPVYVMRAYSSRTGSWEERLFALDDDEGLQRSIDGVSVRPYGHAAYWRGVLYVHCNSHFILRINLSDDKYQVIDLPADATASDDLREVYLGKSKNGIYFAAIVNDTCRVLVWFLDESDGKMEWVFKNIINQHDLITPFWDSPDAQTDRPWILQDDDLHQEFKLGPIVEVEKNLGGDSDDEKAVEIKDYCDTNNTYRFMIFGFHPYKEIVFLHSSRVVAYHFGSSKVQDLGELPLRFRYPHHTIT</sequence>
<keyword evidence="4" id="KW-1185">Reference proteome</keyword>
<feature type="compositionally biased region" description="Basic and acidic residues" evidence="1">
    <location>
        <begin position="62"/>
        <end position="81"/>
    </location>
</feature>
<dbReference type="SMART" id="SM00256">
    <property type="entry name" value="FBOX"/>
    <property type="match status" value="1"/>
</dbReference>
<organism evidence="3 4">
    <name type="scientific">Miscanthus lutarioriparius</name>
    <dbReference type="NCBI Taxonomy" id="422564"/>
    <lineage>
        <taxon>Eukaryota</taxon>
        <taxon>Viridiplantae</taxon>
        <taxon>Streptophyta</taxon>
        <taxon>Embryophyta</taxon>
        <taxon>Tracheophyta</taxon>
        <taxon>Spermatophyta</taxon>
        <taxon>Magnoliopsida</taxon>
        <taxon>Liliopsida</taxon>
        <taxon>Poales</taxon>
        <taxon>Poaceae</taxon>
        <taxon>PACMAD clade</taxon>
        <taxon>Panicoideae</taxon>
        <taxon>Andropogonodae</taxon>
        <taxon>Andropogoneae</taxon>
        <taxon>Saccharinae</taxon>
        <taxon>Miscanthus</taxon>
    </lineage>
</organism>
<feature type="domain" description="F-box" evidence="2">
    <location>
        <begin position="81"/>
        <end position="123"/>
    </location>
</feature>
<feature type="compositionally biased region" description="Low complexity" evidence="1">
    <location>
        <begin position="7"/>
        <end position="22"/>
    </location>
</feature>
<gene>
    <name evidence="3" type="ORF">NCGR_LOCUS9518</name>
</gene>
<accession>A0A811MXJ0</accession>
<reference evidence="3" key="1">
    <citation type="submission" date="2020-10" db="EMBL/GenBank/DDBJ databases">
        <authorList>
            <person name="Han B."/>
            <person name="Lu T."/>
            <person name="Zhao Q."/>
            <person name="Huang X."/>
            <person name="Zhao Y."/>
        </authorList>
    </citation>
    <scope>NUCLEOTIDE SEQUENCE</scope>
</reference>
<dbReference type="SUPFAM" id="SSF81383">
    <property type="entry name" value="F-box domain"/>
    <property type="match status" value="1"/>
</dbReference>
<dbReference type="AlphaFoldDB" id="A0A811MXJ0"/>
<evidence type="ECO:0000313" key="4">
    <source>
        <dbReference type="Proteomes" id="UP000604825"/>
    </source>
</evidence>
<dbReference type="PANTHER" id="PTHR34591">
    <property type="entry name" value="OS03G0653100 PROTEIN-RELATED"/>
    <property type="match status" value="1"/>
</dbReference>
<dbReference type="PANTHER" id="PTHR34591:SF58">
    <property type="entry name" value="F-BOX DOMAIN-CONTAINING PROTEIN"/>
    <property type="match status" value="1"/>
</dbReference>
<evidence type="ECO:0000256" key="1">
    <source>
        <dbReference type="SAM" id="MobiDB-lite"/>
    </source>
</evidence>
<proteinExistence type="predicted"/>
<comment type="caution">
    <text evidence="3">The sequence shown here is derived from an EMBL/GenBank/DDBJ whole genome shotgun (WGS) entry which is preliminary data.</text>
</comment>
<name>A0A811MXJ0_9POAL</name>
<protein>
    <recommendedName>
        <fullName evidence="2">F-box domain-containing protein</fullName>
    </recommendedName>
</protein>
<dbReference type="Pfam" id="PF12937">
    <property type="entry name" value="F-box-like"/>
    <property type="match status" value="1"/>
</dbReference>
<evidence type="ECO:0000259" key="2">
    <source>
        <dbReference type="SMART" id="SM00256"/>
    </source>
</evidence>
<dbReference type="Proteomes" id="UP000604825">
    <property type="component" value="Unassembled WGS sequence"/>
</dbReference>
<feature type="region of interest" description="Disordered" evidence="1">
    <location>
        <begin position="1"/>
        <end position="81"/>
    </location>
</feature>
<dbReference type="OrthoDB" id="591557at2759"/>
<dbReference type="SUPFAM" id="SSF63829">
    <property type="entry name" value="Calcium-dependent phosphotriesterase"/>
    <property type="match status" value="1"/>
</dbReference>
<dbReference type="EMBL" id="CAJGYO010000002">
    <property type="protein sequence ID" value="CAD6214048.1"/>
    <property type="molecule type" value="Genomic_DNA"/>
</dbReference>
<dbReference type="InterPro" id="IPR001810">
    <property type="entry name" value="F-box_dom"/>
</dbReference>
<dbReference type="InterPro" id="IPR036047">
    <property type="entry name" value="F-box-like_dom_sf"/>
</dbReference>
<dbReference type="Gene3D" id="1.20.1280.50">
    <property type="match status" value="1"/>
</dbReference>
<evidence type="ECO:0000313" key="3">
    <source>
        <dbReference type="EMBL" id="CAD6214048.1"/>
    </source>
</evidence>